<feature type="compositionally biased region" description="Basic and acidic residues" evidence="1">
    <location>
        <begin position="62"/>
        <end position="75"/>
    </location>
</feature>
<dbReference type="Proteomes" id="UP001189624">
    <property type="component" value="Chromosome 11"/>
</dbReference>
<reference evidence="2" key="1">
    <citation type="submission" date="2023-10" db="EMBL/GenBank/DDBJ databases">
        <authorList>
            <person name="Domelevo Entfellner J.-B."/>
        </authorList>
    </citation>
    <scope>NUCLEOTIDE SEQUENCE</scope>
</reference>
<dbReference type="EMBL" id="OY731408">
    <property type="protein sequence ID" value="CAJ1978183.1"/>
    <property type="molecule type" value="Genomic_DNA"/>
</dbReference>
<feature type="compositionally biased region" description="Polar residues" evidence="1">
    <location>
        <begin position="20"/>
        <end position="33"/>
    </location>
</feature>
<protein>
    <submittedName>
        <fullName evidence="2">Uncharacterized protein</fullName>
    </submittedName>
</protein>
<organism evidence="2 3">
    <name type="scientific">Sphenostylis stenocarpa</name>
    <dbReference type="NCBI Taxonomy" id="92480"/>
    <lineage>
        <taxon>Eukaryota</taxon>
        <taxon>Viridiplantae</taxon>
        <taxon>Streptophyta</taxon>
        <taxon>Embryophyta</taxon>
        <taxon>Tracheophyta</taxon>
        <taxon>Spermatophyta</taxon>
        <taxon>Magnoliopsida</taxon>
        <taxon>eudicotyledons</taxon>
        <taxon>Gunneridae</taxon>
        <taxon>Pentapetalae</taxon>
        <taxon>rosids</taxon>
        <taxon>fabids</taxon>
        <taxon>Fabales</taxon>
        <taxon>Fabaceae</taxon>
        <taxon>Papilionoideae</taxon>
        <taxon>50 kb inversion clade</taxon>
        <taxon>NPAAA clade</taxon>
        <taxon>indigoferoid/millettioid clade</taxon>
        <taxon>Phaseoleae</taxon>
        <taxon>Sphenostylis</taxon>
    </lineage>
</organism>
<gene>
    <name evidence="2" type="ORF">AYBTSS11_LOCUS30371</name>
</gene>
<feature type="compositionally biased region" description="Basic and acidic residues" evidence="1">
    <location>
        <begin position="117"/>
        <end position="126"/>
    </location>
</feature>
<evidence type="ECO:0000313" key="2">
    <source>
        <dbReference type="EMBL" id="CAJ1978183.1"/>
    </source>
</evidence>
<sequence length="126" mass="14011">MELGLSLGDTSRLKEKPCEGSNQLGLGFNTTLSIGPVITKQIDQHQQEEESPNQNHKSHTHSATEQDHEETRDESLNLTSTFPKDLDNTVFQLDLLPHTTPAVAPMNPPSNIFSWDHLSEDGKNHS</sequence>
<feature type="region of interest" description="Disordered" evidence="1">
    <location>
        <begin position="1"/>
        <end position="83"/>
    </location>
</feature>
<name>A0AA87B8H4_9FABA</name>
<keyword evidence="3" id="KW-1185">Reference proteome</keyword>
<evidence type="ECO:0000313" key="3">
    <source>
        <dbReference type="Proteomes" id="UP001189624"/>
    </source>
</evidence>
<dbReference type="AlphaFoldDB" id="A0AA87B8H4"/>
<accession>A0AA87B8H4</accession>
<feature type="region of interest" description="Disordered" evidence="1">
    <location>
        <begin position="99"/>
        <end position="126"/>
    </location>
</feature>
<proteinExistence type="predicted"/>
<dbReference type="Gramene" id="rna-AYBTSS11_LOCUS30371">
    <property type="protein sequence ID" value="CAJ1978183.1"/>
    <property type="gene ID" value="gene-AYBTSS11_LOCUS30371"/>
</dbReference>
<evidence type="ECO:0000256" key="1">
    <source>
        <dbReference type="SAM" id="MobiDB-lite"/>
    </source>
</evidence>